<reference evidence="3" key="3">
    <citation type="submission" date="2015-06" db="UniProtKB">
        <authorList>
            <consortium name="EnsemblMetazoa"/>
        </authorList>
    </citation>
    <scope>IDENTIFICATION</scope>
</reference>
<keyword evidence="4" id="KW-1185">Reference proteome</keyword>
<organism evidence="2">
    <name type="scientific">Capitella teleta</name>
    <name type="common">Polychaete worm</name>
    <dbReference type="NCBI Taxonomy" id="283909"/>
    <lineage>
        <taxon>Eukaryota</taxon>
        <taxon>Metazoa</taxon>
        <taxon>Spiralia</taxon>
        <taxon>Lophotrochozoa</taxon>
        <taxon>Annelida</taxon>
        <taxon>Polychaeta</taxon>
        <taxon>Sedentaria</taxon>
        <taxon>Scolecida</taxon>
        <taxon>Capitellidae</taxon>
        <taxon>Capitella</taxon>
    </lineage>
</organism>
<dbReference type="Proteomes" id="UP000014760">
    <property type="component" value="Unassembled WGS sequence"/>
</dbReference>
<evidence type="ECO:0000313" key="4">
    <source>
        <dbReference type="Proteomes" id="UP000014760"/>
    </source>
</evidence>
<dbReference type="EnsemblMetazoa" id="CapteT193530">
    <property type="protein sequence ID" value="CapteP193530"/>
    <property type="gene ID" value="CapteG193530"/>
</dbReference>
<proteinExistence type="predicted"/>
<name>R7UEF6_CAPTE</name>
<feature type="compositionally biased region" description="Acidic residues" evidence="1">
    <location>
        <begin position="112"/>
        <end position="122"/>
    </location>
</feature>
<sequence>MSATRRPCVGNRRLQFESANVYLPHVCSALVINTRLNLISSTAGNSVIDEIKTGSLEGGCAALKSQFLRYMIIVFGLIESNRCDHQKHLDAFAFNDSRPSTASGNRPSSDGGDTELDEDGDNYDCGLETFFGDSRETSRSSPRVSQC</sequence>
<accession>R7UEF6</accession>
<dbReference type="EMBL" id="AMQN01008204">
    <property type="status" value="NOT_ANNOTATED_CDS"/>
    <property type="molecule type" value="Genomic_DNA"/>
</dbReference>
<gene>
    <name evidence="2" type="ORF">CAPTEDRAFT_193530</name>
</gene>
<evidence type="ECO:0000256" key="1">
    <source>
        <dbReference type="SAM" id="MobiDB-lite"/>
    </source>
</evidence>
<reference evidence="4" key="1">
    <citation type="submission" date="2012-12" db="EMBL/GenBank/DDBJ databases">
        <authorList>
            <person name="Hellsten U."/>
            <person name="Grimwood J."/>
            <person name="Chapman J.A."/>
            <person name="Shapiro H."/>
            <person name="Aerts A."/>
            <person name="Otillar R.P."/>
            <person name="Terry A.Y."/>
            <person name="Boore J.L."/>
            <person name="Simakov O."/>
            <person name="Marletaz F."/>
            <person name="Cho S.-J."/>
            <person name="Edsinger-Gonzales E."/>
            <person name="Havlak P."/>
            <person name="Kuo D.-H."/>
            <person name="Larsson T."/>
            <person name="Lv J."/>
            <person name="Arendt D."/>
            <person name="Savage R."/>
            <person name="Osoegawa K."/>
            <person name="de Jong P."/>
            <person name="Lindberg D.R."/>
            <person name="Seaver E.C."/>
            <person name="Weisblat D.A."/>
            <person name="Putnam N.H."/>
            <person name="Grigoriev I.V."/>
            <person name="Rokhsar D.S."/>
        </authorList>
    </citation>
    <scope>NUCLEOTIDE SEQUENCE</scope>
    <source>
        <strain evidence="4">I ESC-2004</strain>
    </source>
</reference>
<reference evidence="2 4" key="2">
    <citation type="journal article" date="2013" name="Nature">
        <title>Insights into bilaterian evolution from three spiralian genomes.</title>
        <authorList>
            <person name="Simakov O."/>
            <person name="Marletaz F."/>
            <person name="Cho S.J."/>
            <person name="Edsinger-Gonzales E."/>
            <person name="Havlak P."/>
            <person name="Hellsten U."/>
            <person name="Kuo D.H."/>
            <person name="Larsson T."/>
            <person name="Lv J."/>
            <person name="Arendt D."/>
            <person name="Savage R."/>
            <person name="Osoegawa K."/>
            <person name="de Jong P."/>
            <person name="Grimwood J."/>
            <person name="Chapman J.A."/>
            <person name="Shapiro H."/>
            <person name="Aerts A."/>
            <person name="Otillar R.P."/>
            <person name="Terry A.Y."/>
            <person name="Boore J.L."/>
            <person name="Grigoriev I.V."/>
            <person name="Lindberg D.R."/>
            <person name="Seaver E.C."/>
            <person name="Weisblat D.A."/>
            <person name="Putnam N.H."/>
            <person name="Rokhsar D.S."/>
        </authorList>
    </citation>
    <scope>NUCLEOTIDE SEQUENCE</scope>
    <source>
        <strain evidence="2 4">I ESC-2004</strain>
    </source>
</reference>
<protein>
    <submittedName>
        <fullName evidence="2 3">Uncharacterized protein</fullName>
    </submittedName>
</protein>
<dbReference type="AlphaFoldDB" id="R7UEF6"/>
<evidence type="ECO:0000313" key="3">
    <source>
        <dbReference type="EnsemblMetazoa" id="CapteP193530"/>
    </source>
</evidence>
<dbReference type="EMBL" id="KB302404">
    <property type="protein sequence ID" value="ELU04359.1"/>
    <property type="molecule type" value="Genomic_DNA"/>
</dbReference>
<dbReference type="HOGENOM" id="CLU_1769834_0_0_1"/>
<evidence type="ECO:0000313" key="2">
    <source>
        <dbReference type="EMBL" id="ELU04359.1"/>
    </source>
</evidence>
<feature type="compositionally biased region" description="Polar residues" evidence="1">
    <location>
        <begin position="97"/>
        <end position="108"/>
    </location>
</feature>
<feature type="region of interest" description="Disordered" evidence="1">
    <location>
        <begin position="95"/>
        <end position="147"/>
    </location>
</feature>